<organism evidence="2 3">
    <name type="scientific">Actinacidiphila cocklensis</name>
    <dbReference type="NCBI Taxonomy" id="887465"/>
    <lineage>
        <taxon>Bacteria</taxon>
        <taxon>Bacillati</taxon>
        <taxon>Actinomycetota</taxon>
        <taxon>Actinomycetes</taxon>
        <taxon>Kitasatosporales</taxon>
        <taxon>Streptomycetaceae</taxon>
        <taxon>Actinacidiphila</taxon>
    </lineage>
</organism>
<dbReference type="SUPFAM" id="SSF51735">
    <property type="entry name" value="NAD(P)-binding Rossmann-fold domains"/>
    <property type="match status" value="1"/>
</dbReference>
<dbReference type="GO" id="GO:0003955">
    <property type="term" value="F:NAD(P)H dehydrogenase (quinone) activity"/>
    <property type="evidence" value="ECO:0007669"/>
    <property type="project" value="UniProtKB-EC"/>
</dbReference>
<dbReference type="Pfam" id="PF05368">
    <property type="entry name" value="NmrA"/>
    <property type="match status" value="1"/>
</dbReference>
<comment type="caution">
    <text evidence="2">The sequence shown here is derived from an EMBL/GenBank/DDBJ whole genome shotgun (WGS) entry which is preliminary data.</text>
</comment>
<keyword evidence="2" id="KW-0560">Oxidoreductase</keyword>
<proteinExistence type="predicted"/>
<dbReference type="PANTHER" id="PTHR43162">
    <property type="match status" value="1"/>
</dbReference>
<reference evidence="2" key="1">
    <citation type="submission" date="2021-05" db="EMBL/GenBank/DDBJ databases">
        <authorList>
            <person name="Arsene-Ploetze F."/>
        </authorList>
    </citation>
    <scope>NUCLEOTIDE SEQUENCE</scope>
    <source>
        <strain evidence="2">DSM 42138</strain>
    </source>
</reference>
<dbReference type="Gene3D" id="3.40.50.720">
    <property type="entry name" value="NAD(P)-binding Rossmann-like Domain"/>
    <property type="match status" value="1"/>
</dbReference>
<dbReference type="Gene3D" id="3.90.25.10">
    <property type="entry name" value="UDP-galactose 4-epimerase, domain 1"/>
    <property type="match status" value="1"/>
</dbReference>
<dbReference type="EMBL" id="CAJSLV010000050">
    <property type="protein sequence ID" value="CAG6393693.1"/>
    <property type="molecule type" value="Genomic_DNA"/>
</dbReference>
<dbReference type="PANTHER" id="PTHR43162:SF1">
    <property type="entry name" value="PRESTALK A DIFFERENTIATION PROTEIN A"/>
    <property type="match status" value="1"/>
</dbReference>
<keyword evidence="3" id="KW-1185">Reference proteome</keyword>
<dbReference type="RefSeq" id="WP_251489563.1">
    <property type="nucleotide sequence ID" value="NZ_CAJSLV010000050.1"/>
</dbReference>
<evidence type="ECO:0000313" key="2">
    <source>
        <dbReference type="EMBL" id="CAG6393693.1"/>
    </source>
</evidence>
<dbReference type="InterPro" id="IPR051604">
    <property type="entry name" value="Ergot_Alk_Oxidoreductase"/>
</dbReference>
<dbReference type="AlphaFoldDB" id="A0A9W4GRG0"/>
<evidence type="ECO:0000259" key="1">
    <source>
        <dbReference type="Pfam" id="PF05368"/>
    </source>
</evidence>
<protein>
    <submittedName>
        <fullName evidence="2">NAD(P)H dehydrogenase (Quinone)</fullName>
        <ecNumber evidence="2">1.6.5.2</ecNumber>
    </submittedName>
</protein>
<gene>
    <name evidence="2" type="ORF">SCOCK_210133</name>
</gene>
<accession>A0A9W4GRG0</accession>
<sequence>MIVVTTPTGSIGHQTLARVIDAGAPVRVIARDPSRLTPEVRERTEVVKGSMDDPGAVAEACTGADAVLWVLPPDPRATSVHGHVIDFTRPLCDAVIAQGVQRVVGVSSLGRGTARKAGQISAVFAMDHLIESTGVHYRSLGMPGFMENILWQLQPLTRQGMFFGLLPGDRKGPACATRDIAATAAGLLLDDTWTGQDDIALPGPEDLSPDDMAAVMSEVLGRPVTYRQVPADAYRADLISHGMSEPWAQGLVDMAAAVGAGIYGTGRYPSRTASPTTFRQWCEDVLRPAAAAA</sequence>
<evidence type="ECO:0000313" key="3">
    <source>
        <dbReference type="Proteomes" id="UP001152519"/>
    </source>
</evidence>
<dbReference type="EC" id="1.6.5.2" evidence="2"/>
<dbReference type="InterPro" id="IPR008030">
    <property type="entry name" value="NmrA-like"/>
</dbReference>
<feature type="domain" description="NmrA-like" evidence="1">
    <location>
        <begin position="2"/>
        <end position="257"/>
    </location>
</feature>
<name>A0A9W4GRG0_9ACTN</name>
<dbReference type="InterPro" id="IPR036291">
    <property type="entry name" value="NAD(P)-bd_dom_sf"/>
</dbReference>
<dbReference type="Proteomes" id="UP001152519">
    <property type="component" value="Unassembled WGS sequence"/>
</dbReference>